<dbReference type="GO" id="GO:0009253">
    <property type="term" value="P:peptidoglycan catabolic process"/>
    <property type="evidence" value="ECO:0007669"/>
    <property type="project" value="InterPro"/>
</dbReference>
<dbReference type="SUPFAM" id="SSF55846">
    <property type="entry name" value="N-acetylmuramoyl-L-alanine amidase-like"/>
    <property type="match status" value="1"/>
</dbReference>
<dbReference type="SUPFAM" id="SSF54106">
    <property type="entry name" value="LysM domain"/>
    <property type="match status" value="1"/>
</dbReference>
<evidence type="ECO:0000313" key="3">
    <source>
        <dbReference type="Proteomes" id="UP000243605"/>
    </source>
</evidence>
<dbReference type="RefSeq" id="WP_091473933.1">
    <property type="nucleotide sequence ID" value="NZ_FOIT01000001.1"/>
</dbReference>
<gene>
    <name evidence="2" type="ORF">SAMN05192557_0712</name>
</gene>
<proteinExistence type="predicted"/>
<protein>
    <submittedName>
        <fullName evidence="2">SH3 domain-containing protein</fullName>
    </submittedName>
</protein>
<evidence type="ECO:0000259" key="1">
    <source>
        <dbReference type="PROSITE" id="PS51782"/>
    </source>
</evidence>
<dbReference type="Gene3D" id="2.30.30.40">
    <property type="entry name" value="SH3 Domains"/>
    <property type="match status" value="1"/>
</dbReference>
<dbReference type="Gene3D" id="3.40.80.10">
    <property type="entry name" value="Peptidoglycan recognition protein-like"/>
    <property type="match status" value="1"/>
</dbReference>
<dbReference type="Gene3D" id="3.10.350.10">
    <property type="entry name" value="LysM domain"/>
    <property type="match status" value="1"/>
</dbReference>
<dbReference type="CDD" id="cd00118">
    <property type="entry name" value="LysM"/>
    <property type="match status" value="1"/>
</dbReference>
<sequence length="319" mass="36450">MSAFLKLEQLVDRRNSLVTHRSYRIPKRKTPIAKLERGIHHSATRVHLPGSNPEGFANYHVNHLNWPCIGYTFTITPSRIINTSNGPRAEISFNRNLDDLTYHVGNSNDFSLGICIAGDYRYDKLSTAAILSFTELNQALDQDGIAMGIMRGHNKYPGYNTTACPVYDPQQALAEGTKLLGKIDDIIYEVKSGDTLYGISRMYHGITAQELMEMNKIKDPRLLQIGTELKIHQTENTYKIDNGHFKNTSGSRIYVRYDAPSIYSPVATMLDVNDTVSYDRIYYRNGYLWISQMNNNRRRFIPITTYNKGKVGQLWGEFY</sequence>
<dbReference type="Pfam" id="PF01510">
    <property type="entry name" value="Amidase_2"/>
    <property type="match status" value="1"/>
</dbReference>
<accession>A0A662Z1U6</accession>
<dbReference type="Pfam" id="PF08460">
    <property type="entry name" value="SH3_5"/>
    <property type="match status" value="1"/>
</dbReference>
<organism evidence="2 3">
    <name type="scientific">Aliicoccus persicus</name>
    <dbReference type="NCBI Taxonomy" id="930138"/>
    <lineage>
        <taxon>Bacteria</taxon>
        <taxon>Bacillati</taxon>
        <taxon>Bacillota</taxon>
        <taxon>Bacilli</taxon>
        <taxon>Bacillales</taxon>
        <taxon>Staphylococcaceae</taxon>
        <taxon>Aliicoccus</taxon>
    </lineage>
</organism>
<dbReference type="Proteomes" id="UP000243605">
    <property type="component" value="Unassembled WGS sequence"/>
</dbReference>
<dbReference type="InterPro" id="IPR036779">
    <property type="entry name" value="LysM_dom_sf"/>
</dbReference>
<dbReference type="InterPro" id="IPR002502">
    <property type="entry name" value="Amidase_domain"/>
</dbReference>
<keyword evidence="3" id="KW-1185">Reference proteome</keyword>
<feature type="domain" description="LysM" evidence="1">
    <location>
        <begin position="186"/>
        <end position="231"/>
    </location>
</feature>
<dbReference type="AlphaFoldDB" id="A0A662Z1U6"/>
<dbReference type="PROSITE" id="PS51782">
    <property type="entry name" value="LYSM"/>
    <property type="match status" value="1"/>
</dbReference>
<evidence type="ECO:0000313" key="2">
    <source>
        <dbReference type="EMBL" id="SEV88308.1"/>
    </source>
</evidence>
<dbReference type="InterPro" id="IPR036505">
    <property type="entry name" value="Amidase/PGRP_sf"/>
</dbReference>
<dbReference type="Pfam" id="PF01476">
    <property type="entry name" value="LysM"/>
    <property type="match status" value="1"/>
</dbReference>
<dbReference type="GO" id="GO:0008745">
    <property type="term" value="F:N-acetylmuramoyl-L-alanine amidase activity"/>
    <property type="evidence" value="ECO:0007669"/>
    <property type="project" value="InterPro"/>
</dbReference>
<dbReference type="SMART" id="SM00257">
    <property type="entry name" value="LysM"/>
    <property type="match status" value="1"/>
</dbReference>
<dbReference type="InterPro" id="IPR003646">
    <property type="entry name" value="SH3-like_bac-type"/>
</dbReference>
<dbReference type="EMBL" id="FOIT01000001">
    <property type="protein sequence ID" value="SEV88308.1"/>
    <property type="molecule type" value="Genomic_DNA"/>
</dbReference>
<dbReference type="OrthoDB" id="9812621at2"/>
<reference evidence="2 3" key="1">
    <citation type="submission" date="2016-10" db="EMBL/GenBank/DDBJ databases">
        <authorList>
            <person name="Varghese N."/>
            <person name="Submissions S."/>
        </authorList>
    </citation>
    <scope>NUCLEOTIDE SEQUENCE [LARGE SCALE GENOMIC DNA]</scope>
    <source>
        <strain evidence="2 3">IBRC-M10081</strain>
    </source>
</reference>
<name>A0A662Z1U6_9STAP</name>
<dbReference type="InterPro" id="IPR018392">
    <property type="entry name" value="LysM"/>
</dbReference>